<dbReference type="Pfam" id="PF11807">
    <property type="entry name" value="UstYa"/>
    <property type="match status" value="1"/>
</dbReference>
<dbReference type="Proteomes" id="UP000799771">
    <property type="component" value="Unassembled WGS sequence"/>
</dbReference>
<keyword evidence="2" id="KW-1133">Transmembrane helix</keyword>
<evidence type="ECO:0000256" key="1">
    <source>
        <dbReference type="ARBA" id="ARBA00035112"/>
    </source>
</evidence>
<feature type="transmembrane region" description="Helical" evidence="2">
    <location>
        <begin position="42"/>
        <end position="64"/>
    </location>
</feature>
<sequence length="293" mass="33513">MSSTPEKYDSDLKDDGSTASLLSSDEILNYETGRNSRRTWSWTWPLAFCISLLLTNMITSVVTYRTTSKNHRSVAEPPTGVPNVFRDLSLTPRPTLLNVTFYDRDDSIYRKRASAEADEAWKELAQSEGGVMLIPKEDAKQSDIDPEKHAYWDAPELGLEGYPVGVEVLHQLHCLDMLRRNLWFNIDFTREQARKDCPESKPDLCGEPQEFTNTHIDHCVDFLRHRLMCTSDLGVVPLLWLGREGRMTGDMSRMHTCRNYDTVLPFVSKKGVSMPEKGAVKPKADDYVIWDYI</sequence>
<dbReference type="RefSeq" id="XP_033519524.1">
    <property type="nucleotide sequence ID" value="XM_033671841.1"/>
</dbReference>
<organism evidence="3 4">
    <name type="scientific">Dothidotthia symphoricarpi CBS 119687</name>
    <dbReference type="NCBI Taxonomy" id="1392245"/>
    <lineage>
        <taxon>Eukaryota</taxon>
        <taxon>Fungi</taxon>
        <taxon>Dikarya</taxon>
        <taxon>Ascomycota</taxon>
        <taxon>Pezizomycotina</taxon>
        <taxon>Dothideomycetes</taxon>
        <taxon>Pleosporomycetidae</taxon>
        <taxon>Pleosporales</taxon>
        <taxon>Dothidotthiaceae</taxon>
        <taxon>Dothidotthia</taxon>
    </lineage>
</organism>
<dbReference type="EMBL" id="ML977517">
    <property type="protein sequence ID" value="KAF2125132.1"/>
    <property type="molecule type" value="Genomic_DNA"/>
</dbReference>
<dbReference type="PANTHER" id="PTHR33365:SF13">
    <property type="entry name" value="TAT PATHWAY SIGNAL SEQUENCE"/>
    <property type="match status" value="1"/>
</dbReference>
<evidence type="ECO:0000313" key="4">
    <source>
        <dbReference type="Proteomes" id="UP000799771"/>
    </source>
</evidence>
<keyword evidence="2" id="KW-0472">Membrane</keyword>
<dbReference type="GeneID" id="54412273"/>
<dbReference type="PANTHER" id="PTHR33365">
    <property type="entry name" value="YALI0B05434P"/>
    <property type="match status" value="1"/>
</dbReference>
<dbReference type="OrthoDB" id="3687641at2759"/>
<keyword evidence="4" id="KW-1185">Reference proteome</keyword>
<comment type="similarity">
    <text evidence="1">Belongs to the ustYa family.</text>
</comment>
<name>A0A6A5ZZG2_9PLEO</name>
<reference evidence="3" key="1">
    <citation type="journal article" date="2020" name="Stud. Mycol.">
        <title>101 Dothideomycetes genomes: a test case for predicting lifestyles and emergence of pathogens.</title>
        <authorList>
            <person name="Haridas S."/>
            <person name="Albert R."/>
            <person name="Binder M."/>
            <person name="Bloem J."/>
            <person name="Labutti K."/>
            <person name="Salamov A."/>
            <person name="Andreopoulos B."/>
            <person name="Baker S."/>
            <person name="Barry K."/>
            <person name="Bills G."/>
            <person name="Bluhm B."/>
            <person name="Cannon C."/>
            <person name="Castanera R."/>
            <person name="Culley D."/>
            <person name="Daum C."/>
            <person name="Ezra D."/>
            <person name="Gonzalez J."/>
            <person name="Henrissat B."/>
            <person name="Kuo A."/>
            <person name="Liang C."/>
            <person name="Lipzen A."/>
            <person name="Lutzoni F."/>
            <person name="Magnuson J."/>
            <person name="Mondo S."/>
            <person name="Nolan M."/>
            <person name="Ohm R."/>
            <person name="Pangilinan J."/>
            <person name="Park H.-J."/>
            <person name="Ramirez L."/>
            <person name="Alfaro M."/>
            <person name="Sun H."/>
            <person name="Tritt A."/>
            <person name="Yoshinaga Y."/>
            <person name="Zwiers L.-H."/>
            <person name="Turgeon B."/>
            <person name="Goodwin S."/>
            <person name="Spatafora J."/>
            <person name="Crous P."/>
            <person name="Grigoriev I."/>
        </authorList>
    </citation>
    <scope>NUCLEOTIDE SEQUENCE</scope>
    <source>
        <strain evidence="3">CBS 119687</strain>
    </source>
</reference>
<keyword evidence="2" id="KW-0812">Transmembrane</keyword>
<evidence type="ECO:0000313" key="3">
    <source>
        <dbReference type="EMBL" id="KAF2125132.1"/>
    </source>
</evidence>
<gene>
    <name evidence="3" type="ORF">P153DRAFT_400618</name>
</gene>
<dbReference type="AlphaFoldDB" id="A0A6A5ZZG2"/>
<evidence type="ECO:0000256" key="2">
    <source>
        <dbReference type="SAM" id="Phobius"/>
    </source>
</evidence>
<dbReference type="GO" id="GO:0043386">
    <property type="term" value="P:mycotoxin biosynthetic process"/>
    <property type="evidence" value="ECO:0007669"/>
    <property type="project" value="InterPro"/>
</dbReference>
<protein>
    <submittedName>
        <fullName evidence="3">Uncharacterized protein</fullName>
    </submittedName>
</protein>
<proteinExistence type="inferred from homology"/>
<accession>A0A6A5ZZG2</accession>
<dbReference type="InterPro" id="IPR021765">
    <property type="entry name" value="UstYa-like"/>
</dbReference>